<dbReference type="Gene3D" id="1.10.10.2910">
    <property type="match status" value="1"/>
</dbReference>
<dbReference type="Pfam" id="PF06114">
    <property type="entry name" value="Peptidase_M78"/>
    <property type="match status" value="1"/>
</dbReference>
<evidence type="ECO:0000313" key="2">
    <source>
        <dbReference type="EMBL" id="SHK14026.1"/>
    </source>
</evidence>
<gene>
    <name evidence="2" type="ORF">SAMN02745248_01861</name>
</gene>
<evidence type="ECO:0000313" key="3">
    <source>
        <dbReference type="Proteomes" id="UP000183952"/>
    </source>
</evidence>
<dbReference type="EMBL" id="FRAD01000015">
    <property type="protein sequence ID" value="SHK14026.1"/>
    <property type="molecule type" value="Genomic_DNA"/>
</dbReference>
<reference evidence="2 3" key="1">
    <citation type="submission" date="2016-11" db="EMBL/GenBank/DDBJ databases">
        <authorList>
            <person name="Jaros S."/>
            <person name="Januszkiewicz K."/>
            <person name="Wedrychowicz H."/>
        </authorList>
    </citation>
    <scope>NUCLEOTIDE SEQUENCE [LARGE SCALE GENOMIC DNA]</scope>
    <source>
        <strain evidence="2 3">DSM 3090</strain>
    </source>
</reference>
<dbReference type="PANTHER" id="PTHR43236:SF2">
    <property type="entry name" value="BLL0069 PROTEIN"/>
    <property type="match status" value="1"/>
</dbReference>
<dbReference type="AlphaFoldDB" id="A0A1M6Q1R4"/>
<feature type="domain" description="IrrE N-terminal-like" evidence="1">
    <location>
        <begin position="108"/>
        <end position="231"/>
    </location>
</feature>
<name>A0A1M6Q1R4_9CLOT</name>
<dbReference type="InterPro" id="IPR052345">
    <property type="entry name" value="Rad_response_metalloprotease"/>
</dbReference>
<protein>
    <recommendedName>
        <fullName evidence="1">IrrE N-terminal-like domain-containing protein</fullName>
    </recommendedName>
</protein>
<evidence type="ECO:0000259" key="1">
    <source>
        <dbReference type="Pfam" id="PF06114"/>
    </source>
</evidence>
<dbReference type="STRING" id="1121331.SAMN02745248_01861"/>
<sequence length="240" mass="27997">MLMNLSNELVPIIYKKDMDKEATKFLMRYCPEALETPIPVPVEDIAELKMNLEIDYVNIDRGLDTLGMMLFSDGQVELYDKETDNYIRRDYKKGTLLIESDIFDTGNRGRERFTITHEMVHWDKHQLRFMTLSYKDKATAKACRCPQEKVYNPKTPEEWMEWQADNLAAAILMPAEMFKQKAEELKDQYQVGHRINDFMWQGYSSEIIKGIIIGELANTFQVSKQAADIRVNTLGIHILE</sequence>
<accession>A0A1M6Q1R4</accession>
<organism evidence="2 3">
    <name type="scientific">Hathewaya proteolytica DSM 3090</name>
    <dbReference type="NCBI Taxonomy" id="1121331"/>
    <lineage>
        <taxon>Bacteria</taxon>
        <taxon>Bacillati</taxon>
        <taxon>Bacillota</taxon>
        <taxon>Clostridia</taxon>
        <taxon>Eubacteriales</taxon>
        <taxon>Clostridiaceae</taxon>
        <taxon>Hathewaya</taxon>
    </lineage>
</organism>
<proteinExistence type="predicted"/>
<dbReference type="Proteomes" id="UP000183952">
    <property type="component" value="Unassembled WGS sequence"/>
</dbReference>
<keyword evidence="3" id="KW-1185">Reference proteome</keyword>
<dbReference type="PANTHER" id="PTHR43236">
    <property type="entry name" value="ANTITOXIN HIGA1"/>
    <property type="match status" value="1"/>
</dbReference>
<dbReference type="InterPro" id="IPR010359">
    <property type="entry name" value="IrrE_HExxH"/>
</dbReference>